<keyword evidence="1" id="KW-0808">Transferase</keyword>
<organism evidence="1 2">
    <name type="scientific">Elysia marginata</name>
    <dbReference type="NCBI Taxonomy" id="1093978"/>
    <lineage>
        <taxon>Eukaryota</taxon>
        <taxon>Metazoa</taxon>
        <taxon>Spiralia</taxon>
        <taxon>Lophotrochozoa</taxon>
        <taxon>Mollusca</taxon>
        <taxon>Gastropoda</taxon>
        <taxon>Heterobranchia</taxon>
        <taxon>Euthyneura</taxon>
        <taxon>Panpulmonata</taxon>
        <taxon>Sacoglossa</taxon>
        <taxon>Placobranchoidea</taxon>
        <taxon>Plakobranchidae</taxon>
        <taxon>Elysia</taxon>
    </lineage>
</organism>
<dbReference type="GO" id="GO:0003964">
    <property type="term" value="F:RNA-directed DNA polymerase activity"/>
    <property type="evidence" value="ECO:0007669"/>
    <property type="project" value="UniProtKB-KW"/>
</dbReference>
<comment type="caution">
    <text evidence="1">The sequence shown here is derived from an EMBL/GenBank/DDBJ whole genome shotgun (WGS) entry which is preliminary data.</text>
</comment>
<keyword evidence="2" id="KW-1185">Reference proteome</keyword>
<dbReference type="Proteomes" id="UP000762676">
    <property type="component" value="Unassembled WGS sequence"/>
</dbReference>
<gene>
    <name evidence="1" type="ORF">ElyMa_004213800</name>
</gene>
<dbReference type="Gene3D" id="3.60.10.10">
    <property type="entry name" value="Endonuclease/exonuclease/phosphatase"/>
    <property type="match status" value="1"/>
</dbReference>
<dbReference type="AlphaFoldDB" id="A0AAV4GMQ8"/>
<dbReference type="InterPro" id="IPR036691">
    <property type="entry name" value="Endo/exonu/phosph_ase_sf"/>
</dbReference>
<keyword evidence="1" id="KW-0548">Nucleotidyltransferase</keyword>
<sequence>MGDFNAKVGNTAMSKSIGRYGLGTSNERGERMIQFCEQHDMSVKITHFKQPKRRLYTWKSPGDVTRNQIDYLAINSRFKNAVSKCKTYLGADIGSDHAPVIMKTNIKLKIPTRKSTKVAKYEVSQLKNEELQKKIIFMLSRMSQKIEREISDRQTGFRKNSGTREAIFSLKVTDNRGWKVRPGSEQENWHGEKYFFENEQTAYQPQNKFCNQITPYQMLRMVGIFVRL</sequence>
<keyword evidence="1" id="KW-0695">RNA-directed DNA polymerase</keyword>
<dbReference type="EMBL" id="BMAT01008525">
    <property type="protein sequence ID" value="GFR87057.1"/>
    <property type="molecule type" value="Genomic_DNA"/>
</dbReference>
<name>A0AAV4GMQ8_9GAST</name>
<dbReference type="SUPFAM" id="SSF56219">
    <property type="entry name" value="DNase I-like"/>
    <property type="match status" value="1"/>
</dbReference>
<reference evidence="1 2" key="1">
    <citation type="journal article" date="2021" name="Elife">
        <title>Chloroplast acquisition without the gene transfer in kleptoplastic sea slugs, Plakobranchus ocellatus.</title>
        <authorList>
            <person name="Maeda T."/>
            <person name="Takahashi S."/>
            <person name="Yoshida T."/>
            <person name="Shimamura S."/>
            <person name="Takaki Y."/>
            <person name="Nagai Y."/>
            <person name="Toyoda A."/>
            <person name="Suzuki Y."/>
            <person name="Arimoto A."/>
            <person name="Ishii H."/>
            <person name="Satoh N."/>
            <person name="Nishiyama T."/>
            <person name="Hasebe M."/>
            <person name="Maruyama T."/>
            <person name="Minagawa J."/>
            <person name="Obokata J."/>
            <person name="Shigenobu S."/>
        </authorList>
    </citation>
    <scope>NUCLEOTIDE SEQUENCE [LARGE SCALE GENOMIC DNA]</scope>
</reference>
<accession>A0AAV4GMQ8</accession>
<evidence type="ECO:0000313" key="1">
    <source>
        <dbReference type="EMBL" id="GFR87057.1"/>
    </source>
</evidence>
<proteinExistence type="predicted"/>
<evidence type="ECO:0000313" key="2">
    <source>
        <dbReference type="Proteomes" id="UP000762676"/>
    </source>
</evidence>
<protein>
    <submittedName>
        <fullName evidence="1">RNA-directed DNA polymerase from mobile element jockey-like</fullName>
    </submittedName>
</protein>